<dbReference type="InterPro" id="IPR020901">
    <property type="entry name" value="Prtase_inh_Kunz-CS"/>
</dbReference>
<evidence type="ECO:0000313" key="6">
    <source>
        <dbReference type="Proteomes" id="UP001374579"/>
    </source>
</evidence>
<feature type="signal peptide" evidence="3">
    <location>
        <begin position="1"/>
        <end position="20"/>
    </location>
</feature>
<dbReference type="PANTHER" id="PTHR10083:SF374">
    <property type="entry name" value="BPTI_KUNITZ INHIBITOR DOMAIN-CONTAINING PROTEIN"/>
    <property type="match status" value="1"/>
</dbReference>
<sequence length="77" mass="8517">MGRLFISALVVMVLLGAAHCQTDCTMPKLTGLCLAYFPRWFYNTDTKMCENFIYGGCGGNSNNFLSEDECNKACMNA</sequence>
<dbReference type="InterPro" id="IPR036880">
    <property type="entry name" value="Kunitz_BPTI_sf"/>
</dbReference>
<dbReference type="InterPro" id="IPR002223">
    <property type="entry name" value="Kunitz_BPTI"/>
</dbReference>
<protein>
    <recommendedName>
        <fullName evidence="4">BPTI/Kunitz inhibitor domain-containing protein</fullName>
    </recommendedName>
</protein>
<name>A0AAN9BRL5_9CAEN</name>
<evidence type="ECO:0000256" key="3">
    <source>
        <dbReference type="SAM" id="SignalP"/>
    </source>
</evidence>
<comment type="caution">
    <text evidence="5">The sequence shown here is derived from an EMBL/GenBank/DDBJ whole genome shotgun (WGS) entry which is preliminary data.</text>
</comment>
<dbReference type="SMART" id="SM00131">
    <property type="entry name" value="KU"/>
    <property type="match status" value="1"/>
</dbReference>
<dbReference type="SUPFAM" id="SSF57362">
    <property type="entry name" value="BPTI-like"/>
    <property type="match status" value="1"/>
</dbReference>
<dbReference type="PANTHER" id="PTHR10083">
    <property type="entry name" value="KUNITZ-TYPE PROTEASE INHIBITOR-RELATED"/>
    <property type="match status" value="1"/>
</dbReference>
<dbReference type="FunFam" id="4.10.410.10:FF:000021">
    <property type="entry name" value="Serine protease inhibitor, putative"/>
    <property type="match status" value="1"/>
</dbReference>
<dbReference type="PROSITE" id="PS50279">
    <property type="entry name" value="BPTI_KUNITZ_2"/>
    <property type="match status" value="1"/>
</dbReference>
<feature type="chain" id="PRO_5042948728" description="BPTI/Kunitz inhibitor domain-containing protein" evidence="3">
    <location>
        <begin position="21"/>
        <end position="77"/>
    </location>
</feature>
<dbReference type="Gene3D" id="4.10.410.10">
    <property type="entry name" value="Pancreatic trypsin inhibitor Kunitz domain"/>
    <property type="match status" value="1"/>
</dbReference>
<evidence type="ECO:0000256" key="2">
    <source>
        <dbReference type="ARBA" id="ARBA00023157"/>
    </source>
</evidence>
<dbReference type="Proteomes" id="UP001374579">
    <property type="component" value="Unassembled WGS sequence"/>
</dbReference>
<accession>A0AAN9BRL5</accession>
<evidence type="ECO:0000256" key="1">
    <source>
        <dbReference type="ARBA" id="ARBA00022690"/>
    </source>
</evidence>
<dbReference type="PROSITE" id="PS00280">
    <property type="entry name" value="BPTI_KUNITZ_1"/>
    <property type="match status" value="1"/>
</dbReference>
<dbReference type="GO" id="GO:0005615">
    <property type="term" value="C:extracellular space"/>
    <property type="evidence" value="ECO:0007669"/>
    <property type="project" value="TreeGrafter"/>
</dbReference>
<feature type="domain" description="BPTI/Kunitz inhibitor" evidence="4">
    <location>
        <begin position="24"/>
        <end position="74"/>
    </location>
</feature>
<evidence type="ECO:0000259" key="4">
    <source>
        <dbReference type="PROSITE" id="PS50279"/>
    </source>
</evidence>
<dbReference type="EMBL" id="JBAMIC010000003">
    <property type="protein sequence ID" value="KAK7109944.1"/>
    <property type="molecule type" value="Genomic_DNA"/>
</dbReference>
<keyword evidence="2" id="KW-1015">Disulfide bond</keyword>
<organism evidence="5 6">
    <name type="scientific">Littorina saxatilis</name>
    <dbReference type="NCBI Taxonomy" id="31220"/>
    <lineage>
        <taxon>Eukaryota</taxon>
        <taxon>Metazoa</taxon>
        <taxon>Spiralia</taxon>
        <taxon>Lophotrochozoa</taxon>
        <taxon>Mollusca</taxon>
        <taxon>Gastropoda</taxon>
        <taxon>Caenogastropoda</taxon>
        <taxon>Littorinimorpha</taxon>
        <taxon>Littorinoidea</taxon>
        <taxon>Littorinidae</taxon>
        <taxon>Littorina</taxon>
    </lineage>
</organism>
<dbReference type="AlphaFoldDB" id="A0AAN9BRL5"/>
<gene>
    <name evidence="5" type="ORF">V1264_013897</name>
</gene>
<evidence type="ECO:0000313" key="5">
    <source>
        <dbReference type="EMBL" id="KAK7109944.1"/>
    </source>
</evidence>
<dbReference type="InterPro" id="IPR050098">
    <property type="entry name" value="TFPI/VKTCI-like"/>
</dbReference>
<proteinExistence type="predicted"/>
<dbReference type="Pfam" id="PF00014">
    <property type="entry name" value="Kunitz_BPTI"/>
    <property type="match status" value="1"/>
</dbReference>
<keyword evidence="3" id="KW-0732">Signal</keyword>
<keyword evidence="6" id="KW-1185">Reference proteome</keyword>
<dbReference type="PRINTS" id="PR00759">
    <property type="entry name" value="BASICPTASE"/>
</dbReference>
<reference evidence="5 6" key="1">
    <citation type="submission" date="2024-02" db="EMBL/GenBank/DDBJ databases">
        <title>Chromosome-scale genome assembly of the rough periwinkle Littorina saxatilis.</title>
        <authorList>
            <person name="De Jode A."/>
            <person name="Faria R."/>
            <person name="Formenti G."/>
            <person name="Sims Y."/>
            <person name="Smith T.P."/>
            <person name="Tracey A."/>
            <person name="Wood J.M.D."/>
            <person name="Zagrodzka Z.B."/>
            <person name="Johannesson K."/>
            <person name="Butlin R.K."/>
            <person name="Leder E.H."/>
        </authorList>
    </citation>
    <scope>NUCLEOTIDE SEQUENCE [LARGE SCALE GENOMIC DNA]</scope>
    <source>
        <strain evidence="5">Snail1</strain>
        <tissue evidence="5">Muscle</tissue>
    </source>
</reference>
<keyword evidence="1" id="KW-0646">Protease inhibitor</keyword>
<dbReference type="GO" id="GO:0004867">
    <property type="term" value="F:serine-type endopeptidase inhibitor activity"/>
    <property type="evidence" value="ECO:0007669"/>
    <property type="project" value="InterPro"/>
</dbReference>